<sequence>MDVTVDSKLFDCLLTDVSLEDVKSQISTALNQKYLSDVDNQAEINSNTISGIIWGRHRRLFVMAVVSWKGKNKRVHFFVDTGAPFSYLCEDTLKAFQGKPLEAINPNNAMTMEINNRRIQVTMSPPKGHFRDINMLGSDFLGINNAILEANYETNTCVITLH</sequence>
<comment type="caution">
    <text evidence="1">The sequence shown here is derived from an EMBL/GenBank/DDBJ whole genome shotgun (WGS) entry which is preliminary data.</text>
</comment>
<dbReference type="AlphaFoldDB" id="A0A9P6PFM4"/>
<dbReference type="Proteomes" id="UP000726737">
    <property type="component" value="Unassembled WGS sequence"/>
</dbReference>
<gene>
    <name evidence="1" type="ORF">BG011_001915</name>
</gene>
<keyword evidence="2" id="KW-1185">Reference proteome</keyword>
<dbReference type="EMBL" id="JAAAJA010001556">
    <property type="protein sequence ID" value="KAG0247169.1"/>
    <property type="molecule type" value="Genomic_DNA"/>
</dbReference>
<evidence type="ECO:0000313" key="2">
    <source>
        <dbReference type="Proteomes" id="UP000726737"/>
    </source>
</evidence>
<protein>
    <submittedName>
        <fullName evidence="1">Uncharacterized protein</fullName>
    </submittedName>
</protein>
<name>A0A9P6PFM4_9FUNG</name>
<dbReference type="OrthoDB" id="2386466at2759"/>
<proteinExistence type="predicted"/>
<organism evidence="1 2">
    <name type="scientific">Mortierella polycephala</name>
    <dbReference type="NCBI Taxonomy" id="41804"/>
    <lineage>
        <taxon>Eukaryota</taxon>
        <taxon>Fungi</taxon>
        <taxon>Fungi incertae sedis</taxon>
        <taxon>Mucoromycota</taxon>
        <taxon>Mortierellomycotina</taxon>
        <taxon>Mortierellomycetes</taxon>
        <taxon>Mortierellales</taxon>
        <taxon>Mortierellaceae</taxon>
        <taxon>Mortierella</taxon>
    </lineage>
</organism>
<evidence type="ECO:0000313" key="1">
    <source>
        <dbReference type="EMBL" id="KAG0247169.1"/>
    </source>
</evidence>
<reference evidence="1" key="1">
    <citation type="journal article" date="2020" name="Fungal Divers.">
        <title>Resolving the Mortierellaceae phylogeny through synthesis of multi-gene phylogenetics and phylogenomics.</title>
        <authorList>
            <person name="Vandepol N."/>
            <person name="Liber J."/>
            <person name="Desiro A."/>
            <person name="Na H."/>
            <person name="Kennedy M."/>
            <person name="Barry K."/>
            <person name="Grigoriev I.V."/>
            <person name="Miller A.N."/>
            <person name="O'Donnell K."/>
            <person name="Stajich J.E."/>
            <person name="Bonito G."/>
        </authorList>
    </citation>
    <scope>NUCLEOTIDE SEQUENCE</scope>
    <source>
        <strain evidence="1">KOD948</strain>
    </source>
</reference>
<accession>A0A9P6PFM4</accession>